<dbReference type="PROSITE" id="PS01009">
    <property type="entry name" value="CRISP_1"/>
    <property type="match status" value="1"/>
</dbReference>
<dbReference type="OrthoDB" id="337038at2759"/>
<accession>A0A8J2KXY1</accession>
<dbReference type="InterPro" id="IPR001283">
    <property type="entry name" value="CRISP-related"/>
</dbReference>
<name>A0A8J2KXY1_9HEXA</name>
<protein>
    <recommendedName>
        <fullName evidence="2">SCP domain-containing protein</fullName>
    </recommendedName>
</protein>
<dbReference type="InterPro" id="IPR014044">
    <property type="entry name" value="CAP_dom"/>
</dbReference>
<comment type="caution">
    <text evidence="3">The sequence shown here is derived from an EMBL/GenBank/DDBJ whole genome shotgun (WGS) entry which is preliminary data.</text>
</comment>
<reference evidence="3" key="1">
    <citation type="submission" date="2021-06" db="EMBL/GenBank/DDBJ databases">
        <authorList>
            <person name="Hodson N. C."/>
            <person name="Mongue J. A."/>
            <person name="Jaron S. K."/>
        </authorList>
    </citation>
    <scope>NUCLEOTIDE SEQUENCE</scope>
</reference>
<feature type="chain" id="PRO_5035156034" description="SCP domain-containing protein" evidence="1">
    <location>
        <begin position="17"/>
        <end position="162"/>
    </location>
</feature>
<keyword evidence="4" id="KW-1185">Reference proteome</keyword>
<organism evidence="3 4">
    <name type="scientific">Allacma fusca</name>
    <dbReference type="NCBI Taxonomy" id="39272"/>
    <lineage>
        <taxon>Eukaryota</taxon>
        <taxon>Metazoa</taxon>
        <taxon>Ecdysozoa</taxon>
        <taxon>Arthropoda</taxon>
        <taxon>Hexapoda</taxon>
        <taxon>Collembola</taxon>
        <taxon>Symphypleona</taxon>
        <taxon>Sminthuridae</taxon>
        <taxon>Allacma</taxon>
    </lineage>
</organism>
<feature type="domain" description="SCP" evidence="2">
    <location>
        <begin position="18"/>
        <end position="161"/>
    </location>
</feature>
<sequence length="162" mass="18576">MKVFFILCFLVGMSFQYDLNKDMKSKHDKFRSNHRVKSLKIDQTLVSYAEGCSKFYADQGENDHNCTEAQAYGENLAWAMTSNGPPPEQDAAKKAFNSWIAEENYYNYDTGKPHDKSLQTGHFTQVAWKGTKKIGCGTSENDEQKRTYTCCLYDPPGRHQFN</sequence>
<dbReference type="Proteomes" id="UP000708208">
    <property type="component" value="Unassembled WGS sequence"/>
</dbReference>
<evidence type="ECO:0000256" key="1">
    <source>
        <dbReference type="SAM" id="SignalP"/>
    </source>
</evidence>
<evidence type="ECO:0000313" key="3">
    <source>
        <dbReference type="EMBL" id="CAG7821409.1"/>
    </source>
</evidence>
<dbReference type="InterPro" id="IPR018244">
    <property type="entry name" value="Allrgn_V5/Tpx1_CS"/>
</dbReference>
<dbReference type="EMBL" id="CAJVCH010510306">
    <property type="protein sequence ID" value="CAG7821409.1"/>
    <property type="molecule type" value="Genomic_DNA"/>
</dbReference>
<dbReference type="SMART" id="SM00198">
    <property type="entry name" value="SCP"/>
    <property type="match status" value="1"/>
</dbReference>
<feature type="signal peptide" evidence="1">
    <location>
        <begin position="1"/>
        <end position="16"/>
    </location>
</feature>
<keyword evidence="1" id="KW-0732">Signal</keyword>
<dbReference type="AlphaFoldDB" id="A0A8J2KXY1"/>
<evidence type="ECO:0000259" key="2">
    <source>
        <dbReference type="SMART" id="SM00198"/>
    </source>
</evidence>
<gene>
    <name evidence="3" type="ORF">AFUS01_LOCUS31750</name>
</gene>
<proteinExistence type="predicted"/>
<evidence type="ECO:0000313" key="4">
    <source>
        <dbReference type="Proteomes" id="UP000708208"/>
    </source>
</evidence>
<dbReference type="Pfam" id="PF00188">
    <property type="entry name" value="CAP"/>
    <property type="match status" value="1"/>
</dbReference>
<dbReference type="PANTHER" id="PTHR10334">
    <property type="entry name" value="CYSTEINE-RICH SECRETORY PROTEIN-RELATED"/>
    <property type="match status" value="1"/>
</dbReference>
<dbReference type="GO" id="GO:0005576">
    <property type="term" value="C:extracellular region"/>
    <property type="evidence" value="ECO:0007669"/>
    <property type="project" value="InterPro"/>
</dbReference>